<dbReference type="GO" id="GO:0006082">
    <property type="term" value="P:organic acid metabolic process"/>
    <property type="evidence" value="ECO:0007669"/>
    <property type="project" value="TreeGrafter"/>
</dbReference>
<reference evidence="5 6" key="1">
    <citation type="journal article" date="2019" name="PLoS Biol.">
        <title>Sex chromosomes control vertical transmission of feminizing Wolbachia symbionts in an isopod.</title>
        <authorList>
            <person name="Becking T."/>
            <person name="Chebbi M.A."/>
            <person name="Giraud I."/>
            <person name="Moumen B."/>
            <person name="Laverre T."/>
            <person name="Caubet Y."/>
            <person name="Peccoud J."/>
            <person name="Gilbert C."/>
            <person name="Cordaux R."/>
        </authorList>
    </citation>
    <scope>NUCLEOTIDE SEQUENCE [LARGE SCALE GENOMIC DNA]</scope>
    <source>
        <strain evidence="5">ANa2</strain>
        <tissue evidence="5">Whole body excluding digestive tract and cuticle</tissue>
    </source>
</reference>
<evidence type="ECO:0000256" key="4">
    <source>
        <dbReference type="ARBA" id="ARBA00023033"/>
    </source>
</evidence>
<dbReference type="EMBL" id="SEYY01023540">
    <property type="protein sequence ID" value="KAB7494806.1"/>
    <property type="molecule type" value="Genomic_DNA"/>
</dbReference>
<comment type="caution">
    <text evidence="5">The sequence shown here is derived from an EMBL/GenBank/DDBJ whole genome shotgun (WGS) entry which is preliminary data.</text>
</comment>
<proteinExistence type="inferred from homology"/>
<evidence type="ECO:0008006" key="7">
    <source>
        <dbReference type="Google" id="ProtNLM"/>
    </source>
</evidence>
<evidence type="ECO:0000256" key="2">
    <source>
        <dbReference type="ARBA" id="ARBA00022723"/>
    </source>
</evidence>
<dbReference type="SUPFAM" id="SSF48264">
    <property type="entry name" value="Cytochrome P450"/>
    <property type="match status" value="1"/>
</dbReference>
<dbReference type="InterPro" id="IPR050182">
    <property type="entry name" value="Cytochrome_P450_fam2"/>
</dbReference>
<gene>
    <name evidence="5" type="ORF">Anas_06050</name>
</gene>
<dbReference type="PRINTS" id="PR00463">
    <property type="entry name" value="EP450I"/>
</dbReference>
<dbReference type="PANTHER" id="PTHR24300">
    <property type="entry name" value="CYTOCHROME P450 508A4-RELATED"/>
    <property type="match status" value="1"/>
</dbReference>
<dbReference type="GO" id="GO:0005737">
    <property type="term" value="C:cytoplasm"/>
    <property type="evidence" value="ECO:0007669"/>
    <property type="project" value="TreeGrafter"/>
</dbReference>
<evidence type="ECO:0000256" key="3">
    <source>
        <dbReference type="ARBA" id="ARBA00023004"/>
    </source>
</evidence>
<dbReference type="PANTHER" id="PTHR24300:SF403">
    <property type="entry name" value="CYTOCHROME P450 306A1"/>
    <property type="match status" value="1"/>
</dbReference>
<keyword evidence="6" id="KW-1185">Reference proteome</keyword>
<organism evidence="5 6">
    <name type="scientific">Armadillidium nasatum</name>
    <dbReference type="NCBI Taxonomy" id="96803"/>
    <lineage>
        <taxon>Eukaryota</taxon>
        <taxon>Metazoa</taxon>
        <taxon>Ecdysozoa</taxon>
        <taxon>Arthropoda</taxon>
        <taxon>Crustacea</taxon>
        <taxon>Multicrustacea</taxon>
        <taxon>Malacostraca</taxon>
        <taxon>Eumalacostraca</taxon>
        <taxon>Peracarida</taxon>
        <taxon>Isopoda</taxon>
        <taxon>Oniscidea</taxon>
        <taxon>Crinocheta</taxon>
        <taxon>Armadillidiidae</taxon>
        <taxon>Armadillidium</taxon>
    </lineage>
</organism>
<feature type="non-terminal residue" evidence="5">
    <location>
        <position position="231"/>
    </location>
</feature>
<dbReference type="AlphaFoldDB" id="A0A5N5SLD4"/>
<dbReference type="Pfam" id="PF00067">
    <property type="entry name" value="p450"/>
    <property type="match status" value="1"/>
</dbReference>
<dbReference type="GO" id="GO:0006805">
    <property type="term" value="P:xenobiotic metabolic process"/>
    <property type="evidence" value="ECO:0007669"/>
    <property type="project" value="TreeGrafter"/>
</dbReference>
<evidence type="ECO:0000256" key="1">
    <source>
        <dbReference type="ARBA" id="ARBA00010617"/>
    </source>
</evidence>
<keyword evidence="3" id="KW-0408">Iron</keyword>
<comment type="similarity">
    <text evidence="1">Belongs to the cytochrome P450 family.</text>
</comment>
<dbReference type="GO" id="GO:0005506">
    <property type="term" value="F:iron ion binding"/>
    <property type="evidence" value="ECO:0007669"/>
    <property type="project" value="InterPro"/>
</dbReference>
<dbReference type="GO" id="GO:0016712">
    <property type="term" value="F:oxidoreductase activity, acting on paired donors, with incorporation or reduction of molecular oxygen, reduced flavin or flavoprotein as one donor, and incorporation of one atom of oxygen"/>
    <property type="evidence" value="ECO:0007669"/>
    <property type="project" value="TreeGrafter"/>
</dbReference>
<evidence type="ECO:0000313" key="6">
    <source>
        <dbReference type="Proteomes" id="UP000326759"/>
    </source>
</evidence>
<sequence>MLSGETFQLEDRTMKWITKTVGFSLDLVKLGGFASYTYLLQVIATFCRPKAIFVGISMLLRFFMFHRSIENHRKTLNEKSKNDDFIYQFLEEQEKYKNNPEMKPKFSDNLHILALCYCHLTFPQALLRGTIPFSTDVLTSVPDSSGSHLNTFVRHFCQHIHKSFLATFRRSFLATFTNSQLKWILSDIFIAAVETSVAAIRWALVMASENPEIQQTLFDEIESVIGRVRKP</sequence>
<dbReference type="GO" id="GO:0020037">
    <property type="term" value="F:heme binding"/>
    <property type="evidence" value="ECO:0007669"/>
    <property type="project" value="InterPro"/>
</dbReference>
<accession>A0A5N5SLD4</accession>
<dbReference type="Proteomes" id="UP000326759">
    <property type="component" value="Unassembled WGS sequence"/>
</dbReference>
<dbReference type="GO" id="GO:0008395">
    <property type="term" value="F:steroid hydroxylase activity"/>
    <property type="evidence" value="ECO:0007669"/>
    <property type="project" value="TreeGrafter"/>
</dbReference>
<dbReference type="Gene3D" id="1.10.630.10">
    <property type="entry name" value="Cytochrome P450"/>
    <property type="match status" value="1"/>
</dbReference>
<keyword evidence="2" id="KW-0479">Metal-binding</keyword>
<keyword evidence="4" id="KW-0503">Monooxygenase</keyword>
<name>A0A5N5SLD4_9CRUS</name>
<dbReference type="InterPro" id="IPR001128">
    <property type="entry name" value="Cyt_P450"/>
</dbReference>
<dbReference type="OrthoDB" id="1470350at2759"/>
<protein>
    <recommendedName>
        <fullName evidence="7">Cytochrome P450</fullName>
    </recommendedName>
</protein>
<keyword evidence="4" id="KW-0560">Oxidoreductase</keyword>
<dbReference type="InterPro" id="IPR002401">
    <property type="entry name" value="Cyt_P450_E_grp-I"/>
</dbReference>
<evidence type="ECO:0000313" key="5">
    <source>
        <dbReference type="EMBL" id="KAB7494806.1"/>
    </source>
</evidence>
<dbReference type="InterPro" id="IPR036396">
    <property type="entry name" value="Cyt_P450_sf"/>
</dbReference>